<evidence type="ECO:0000313" key="2">
    <source>
        <dbReference type="Proteomes" id="UP001183615"/>
    </source>
</evidence>
<reference evidence="2" key="1">
    <citation type="submission" date="2023-07" db="EMBL/GenBank/DDBJ databases">
        <title>30 novel species of actinomycetes from the DSMZ collection.</title>
        <authorList>
            <person name="Nouioui I."/>
        </authorList>
    </citation>
    <scope>NUCLEOTIDE SEQUENCE [LARGE SCALE GENOMIC DNA]</scope>
    <source>
        <strain evidence="2">DSM 41886</strain>
    </source>
</reference>
<proteinExistence type="predicted"/>
<protein>
    <submittedName>
        <fullName evidence="1">Uncharacterized protein</fullName>
    </submittedName>
</protein>
<sequence>MTEPPSPAEELRQAAAEVMQPPFGLAIGRTLRWPLRDLLVSAAEVYAPWRGPYISAELERYLKLARAINGTSKEG</sequence>
<dbReference type="RefSeq" id="WP_311616776.1">
    <property type="nucleotide sequence ID" value="NZ_JAVREV010000003.1"/>
</dbReference>
<name>A0ABU2S2M6_9ACTN</name>
<dbReference type="EMBL" id="JAVREV010000003">
    <property type="protein sequence ID" value="MDT0442340.1"/>
    <property type="molecule type" value="Genomic_DNA"/>
</dbReference>
<gene>
    <name evidence="1" type="ORF">RM779_06980</name>
</gene>
<keyword evidence="2" id="KW-1185">Reference proteome</keyword>
<dbReference type="Proteomes" id="UP001183615">
    <property type="component" value="Unassembled WGS sequence"/>
</dbReference>
<accession>A0ABU2S2M6</accession>
<evidence type="ECO:0000313" key="1">
    <source>
        <dbReference type="EMBL" id="MDT0442340.1"/>
    </source>
</evidence>
<organism evidence="1 2">
    <name type="scientific">Streptomyces johnsoniae</name>
    <dbReference type="NCBI Taxonomy" id="3075532"/>
    <lineage>
        <taxon>Bacteria</taxon>
        <taxon>Bacillati</taxon>
        <taxon>Actinomycetota</taxon>
        <taxon>Actinomycetes</taxon>
        <taxon>Kitasatosporales</taxon>
        <taxon>Streptomycetaceae</taxon>
        <taxon>Streptomyces</taxon>
    </lineage>
</organism>
<comment type="caution">
    <text evidence="1">The sequence shown here is derived from an EMBL/GenBank/DDBJ whole genome shotgun (WGS) entry which is preliminary data.</text>
</comment>